<protein>
    <recommendedName>
        <fullName evidence="3">Phosphoribulokinase/uridine kinase domain-containing protein</fullName>
    </recommendedName>
</protein>
<evidence type="ECO:0000313" key="2">
    <source>
        <dbReference type="Proteomes" id="UP000175669"/>
    </source>
</evidence>
<accession>A0A1E8CK74</accession>
<dbReference type="Proteomes" id="UP000175669">
    <property type="component" value="Unassembled WGS sequence"/>
</dbReference>
<dbReference type="OrthoDB" id="1550976at2"/>
<dbReference type="RefSeq" id="WP_070116304.1">
    <property type="nucleotide sequence ID" value="NZ_CAXATG010000001.1"/>
</dbReference>
<proteinExistence type="predicted"/>
<dbReference type="PANTHER" id="PTHR10285">
    <property type="entry name" value="URIDINE KINASE"/>
    <property type="match status" value="1"/>
</dbReference>
<dbReference type="InterPro" id="IPR027417">
    <property type="entry name" value="P-loop_NTPase"/>
</dbReference>
<keyword evidence="2" id="KW-1185">Reference proteome</keyword>
<name>A0A1E8CK74_9GAMM</name>
<dbReference type="Gene3D" id="3.40.50.300">
    <property type="entry name" value="P-loop containing nucleotide triphosphate hydrolases"/>
    <property type="match status" value="1"/>
</dbReference>
<sequence length="309" mass="34103">MPAPNHSADDRALHLWQALADADGLPPAWLADAVQYVAPLANRLAERHATQPQPLVVGINGAQGTGKSTLAKALALMLETRFSLKTTALSLDDFYLGHAARQHLSQTVHPLLATRGVPGTHDIALALATVQSLRSSHGIVALPAFDKASDDCVAESARRHTSAPRDVIILEGWCIGVCPQTDAALTEAVNTLETQEDTDGRWRHYVNDCLAADYQALFANIDYLVMLKAPDFDCVLEWRSLQETKLADRLKAQNHDGTRIMSADAIARFIQHYERLTRHGFATLPERADTTFYLDTNHRICDQNHRAYQ</sequence>
<dbReference type="AlphaFoldDB" id="A0A1E8CK74"/>
<gene>
    <name evidence="1" type="ORF">PHACT_05690</name>
</gene>
<reference evidence="2" key="1">
    <citation type="submission" date="2016-07" db="EMBL/GenBank/DDBJ databases">
        <authorList>
            <person name="Florea S."/>
            <person name="Webb J.S."/>
            <person name="Jaromczyk J."/>
            <person name="Schardl C.L."/>
        </authorList>
    </citation>
    <scope>NUCLEOTIDE SEQUENCE [LARGE SCALE GENOMIC DNA]</scope>
    <source>
        <strain evidence="2">KCTC 42131</strain>
    </source>
</reference>
<dbReference type="EMBL" id="MASR01000001">
    <property type="protein sequence ID" value="OFE12695.1"/>
    <property type="molecule type" value="Genomic_DNA"/>
</dbReference>
<dbReference type="STRING" id="1524254.PHACT_05690"/>
<comment type="caution">
    <text evidence="1">The sequence shown here is derived from an EMBL/GenBank/DDBJ whole genome shotgun (WGS) entry which is preliminary data.</text>
</comment>
<organism evidence="1 2">
    <name type="scientific">Pseudohongiella acticola</name>
    <dbReference type="NCBI Taxonomy" id="1524254"/>
    <lineage>
        <taxon>Bacteria</taxon>
        <taxon>Pseudomonadati</taxon>
        <taxon>Pseudomonadota</taxon>
        <taxon>Gammaproteobacteria</taxon>
        <taxon>Pseudomonadales</taxon>
        <taxon>Pseudohongiellaceae</taxon>
        <taxon>Pseudohongiella</taxon>
    </lineage>
</organism>
<evidence type="ECO:0000313" key="1">
    <source>
        <dbReference type="EMBL" id="OFE12695.1"/>
    </source>
</evidence>
<evidence type="ECO:0008006" key="3">
    <source>
        <dbReference type="Google" id="ProtNLM"/>
    </source>
</evidence>
<dbReference type="SUPFAM" id="SSF52540">
    <property type="entry name" value="P-loop containing nucleoside triphosphate hydrolases"/>
    <property type="match status" value="1"/>
</dbReference>